<evidence type="ECO:0000313" key="8">
    <source>
        <dbReference type="Proteomes" id="UP001620626"/>
    </source>
</evidence>
<evidence type="ECO:0000256" key="6">
    <source>
        <dbReference type="RuleBase" id="RU280813"/>
    </source>
</evidence>
<reference evidence="7 8" key="1">
    <citation type="submission" date="2024-10" db="EMBL/GenBank/DDBJ databases">
        <authorList>
            <person name="Kim D."/>
        </authorList>
    </citation>
    <scope>NUCLEOTIDE SEQUENCE [LARGE SCALE GENOMIC DNA]</scope>
    <source>
        <strain evidence="7">BH-2024</strain>
    </source>
</reference>
<evidence type="ECO:0000256" key="5">
    <source>
        <dbReference type="ARBA" id="ARBA00023136"/>
    </source>
</evidence>
<accession>A0ABD2KNH6</accession>
<evidence type="ECO:0000256" key="4">
    <source>
        <dbReference type="ARBA" id="ARBA00022989"/>
    </source>
</evidence>
<keyword evidence="8" id="KW-1185">Reference proteome</keyword>
<comment type="similarity">
    <text evidence="2 6">Belongs to the nematode receptor-like protein srg family.</text>
</comment>
<dbReference type="Proteomes" id="UP001620626">
    <property type="component" value="Unassembled WGS sequence"/>
</dbReference>
<dbReference type="SUPFAM" id="SSF81321">
    <property type="entry name" value="Family A G protein-coupled receptor-like"/>
    <property type="match status" value="1"/>
</dbReference>
<organism evidence="7 8">
    <name type="scientific">Heterodera trifolii</name>
    <dbReference type="NCBI Taxonomy" id="157864"/>
    <lineage>
        <taxon>Eukaryota</taxon>
        <taxon>Metazoa</taxon>
        <taxon>Ecdysozoa</taxon>
        <taxon>Nematoda</taxon>
        <taxon>Chromadorea</taxon>
        <taxon>Rhabditida</taxon>
        <taxon>Tylenchina</taxon>
        <taxon>Tylenchomorpha</taxon>
        <taxon>Tylenchoidea</taxon>
        <taxon>Heteroderidae</taxon>
        <taxon>Heteroderinae</taxon>
        <taxon>Heterodera</taxon>
    </lineage>
</organism>
<proteinExistence type="inferred from homology"/>
<feature type="transmembrane region" description="Helical" evidence="6">
    <location>
        <begin position="256"/>
        <end position="281"/>
    </location>
</feature>
<gene>
    <name evidence="7" type="ORF">niasHT_028929</name>
</gene>
<feature type="transmembrane region" description="Helical" evidence="6">
    <location>
        <begin position="6"/>
        <end position="27"/>
    </location>
</feature>
<evidence type="ECO:0000256" key="1">
    <source>
        <dbReference type="ARBA" id="ARBA00004141"/>
    </source>
</evidence>
<dbReference type="Gene3D" id="1.20.1070.10">
    <property type="entry name" value="Rhodopsin 7-helix transmembrane proteins"/>
    <property type="match status" value="1"/>
</dbReference>
<dbReference type="Pfam" id="PF02118">
    <property type="entry name" value="Srg"/>
    <property type="match status" value="1"/>
</dbReference>
<feature type="transmembrane region" description="Helical" evidence="6">
    <location>
        <begin position="126"/>
        <end position="146"/>
    </location>
</feature>
<keyword evidence="3 6" id="KW-0812">Transmembrane</keyword>
<protein>
    <recommendedName>
        <fullName evidence="6">Serpentine receptor class gamma</fullName>
    </recommendedName>
</protein>
<dbReference type="EMBL" id="JBICBT010000709">
    <property type="protein sequence ID" value="KAL3104506.1"/>
    <property type="molecule type" value="Genomic_DNA"/>
</dbReference>
<feature type="transmembrane region" description="Helical" evidence="6">
    <location>
        <begin position="39"/>
        <end position="63"/>
    </location>
</feature>
<dbReference type="InterPro" id="IPR000609">
    <property type="entry name" value="7TM_GPCR_serpentine_rcpt_Srg"/>
</dbReference>
<dbReference type="PANTHER" id="PTHR31627">
    <property type="entry name" value="SERPENTINE RECEPTOR CLASS GAMMA-RELATED"/>
    <property type="match status" value="1"/>
</dbReference>
<dbReference type="AlphaFoldDB" id="A0ABD2KNH6"/>
<feature type="transmembrane region" description="Helical" evidence="6">
    <location>
        <begin position="178"/>
        <end position="203"/>
    </location>
</feature>
<name>A0ABD2KNH6_9BILA</name>
<dbReference type="GO" id="GO:0007606">
    <property type="term" value="P:sensory perception of chemical stimulus"/>
    <property type="evidence" value="ECO:0007669"/>
    <property type="project" value="UniProtKB-UniRule"/>
</dbReference>
<evidence type="ECO:0000256" key="3">
    <source>
        <dbReference type="ARBA" id="ARBA00022692"/>
    </source>
</evidence>
<feature type="transmembrane region" description="Helical" evidence="6">
    <location>
        <begin position="224"/>
        <end position="250"/>
    </location>
</feature>
<dbReference type="InterPro" id="IPR051119">
    <property type="entry name" value="Nematode_SR-like"/>
</dbReference>
<feature type="transmembrane region" description="Helical" evidence="6">
    <location>
        <begin position="83"/>
        <end position="106"/>
    </location>
</feature>
<keyword evidence="5 6" id="KW-0472">Membrane</keyword>
<keyword evidence="4 6" id="KW-1133">Transmembrane helix</keyword>
<dbReference type="GO" id="GO:0016020">
    <property type="term" value="C:membrane"/>
    <property type="evidence" value="ECO:0007669"/>
    <property type="project" value="UniProtKB-SubCell"/>
</dbReference>
<evidence type="ECO:0000256" key="2">
    <source>
        <dbReference type="ARBA" id="ARBA00005692"/>
    </source>
</evidence>
<comment type="subcellular location">
    <subcellularLocation>
        <location evidence="1">Membrane</location>
        <topology evidence="1">Multi-pass membrane protein</topology>
    </subcellularLocation>
</comment>
<evidence type="ECO:0000313" key="7">
    <source>
        <dbReference type="EMBL" id="KAL3104506.1"/>
    </source>
</evidence>
<comment type="caution">
    <text evidence="7">The sequence shown here is derived from an EMBL/GenBank/DDBJ whole genome shotgun (WGS) entry which is preliminary data.</text>
</comment>
<sequence>MISLAIFIVFALYEAISVPIYLRLIYVMLKNSHFAGSPLFRIVSIIGILEMCHFLVVLIFYRLPLFAPTADFFGQFTEPKRVISLAAFSMFFLRYLYIFLHVLVAINRATAIWIPLKYDKIWKKHWPRMVCFSFVIAFLLSFDRLFSSSIYAPMVKGMNGGFTPVPKNYDFYTLDQNLLTAISCGIGILLCLCLNGATFAKIASFKQLVKGVAKMSPAQLKTEVNLFIMAIWMTISLISLGIFQSLLYFLPRGSDSAIFAMTFLLTFVEDLNSLSQPWVLILTNQMLRKAAFPLIFGGTDLTSNPNIKIIKITRVAPAMANSARF</sequence>